<reference evidence="2" key="1">
    <citation type="submission" date="2022-11" db="UniProtKB">
        <authorList>
            <consortium name="WormBaseParasite"/>
        </authorList>
    </citation>
    <scope>IDENTIFICATION</scope>
</reference>
<evidence type="ECO:0000313" key="1">
    <source>
        <dbReference type="Proteomes" id="UP000887566"/>
    </source>
</evidence>
<organism evidence="1 2">
    <name type="scientific">Plectus sambesii</name>
    <dbReference type="NCBI Taxonomy" id="2011161"/>
    <lineage>
        <taxon>Eukaryota</taxon>
        <taxon>Metazoa</taxon>
        <taxon>Ecdysozoa</taxon>
        <taxon>Nematoda</taxon>
        <taxon>Chromadorea</taxon>
        <taxon>Plectida</taxon>
        <taxon>Plectina</taxon>
        <taxon>Plectoidea</taxon>
        <taxon>Plectidae</taxon>
        <taxon>Plectus</taxon>
    </lineage>
</organism>
<proteinExistence type="predicted"/>
<evidence type="ECO:0000313" key="2">
    <source>
        <dbReference type="WBParaSite" id="PSAMB.scaffold3740size17060.g22339.t1"/>
    </source>
</evidence>
<keyword evidence="1" id="KW-1185">Reference proteome</keyword>
<protein>
    <submittedName>
        <fullName evidence="2">Uncharacterized protein</fullName>
    </submittedName>
</protein>
<dbReference type="WBParaSite" id="PSAMB.scaffold3740size17060.g22339.t1">
    <property type="protein sequence ID" value="PSAMB.scaffold3740size17060.g22339.t1"/>
    <property type="gene ID" value="PSAMB.scaffold3740size17060.g22339"/>
</dbReference>
<sequence>MLKCRHYQYLDACFRRVGVCPADIVGEAARQAYKLHQRDIDCADTRSIVDVHRRHRSSHQFVALLGYLQTQCTEQNCTGDVFEQCEHDIRVSNGKALADFDRHQLLRIKLDASKKLLHYPETRSEEECLLIRAILADLFVIHQRYCFHSVVTQCLCERLSLNRFCSIDCAALQHEKPTDDKLIWSNLEDRVGEYASSAISTLTSTLSIALIALTSLVAVSNIL</sequence>
<dbReference type="AlphaFoldDB" id="A0A914WCN4"/>
<accession>A0A914WCN4</accession>
<name>A0A914WCN4_9BILA</name>
<dbReference type="Proteomes" id="UP000887566">
    <property type="component" value="Unplaced"/>
</dbReference>